<dbReference type="EMBL" id="ARYK01000011">
    <property type="protein sequence ID" value="KCZ87948.1"/>
    <property type="molecule type" value="Genomic_DNA"/>
</dbReference>
<name>A0A059FBN1_9PROT</name>
<evidence type="ECO:0000256" key="4">
    <source>
        <dbReference type="ARBA" id="ARBA00022989"/>
    </source>
</evidence>
<dbReference type="eggNOG" id="COG2244">
    <property type="taxonomic scope" value="Bacteria"/>
</dbReference>
<feature type="transmembrane region" description="Helical" evidence="6">
    <location>
        <begin position="385"/>
        <end position="403"/>
    </location>
</feature>
<feature type="transmembrane region" description="Helical" evidence="6">
    <location>
        <begin position="132"/>
        <end position="155"/>
    </location>
</feature>
<evidence type="ECO:0000256" key="6">
    <source>
        <dbReference type="SAM" id="Phobius"/>
    </source>
</evidence>
<dbReference type="Proteomes" id="UP000025171">
    <property type="component" value="Unassembled WGS sequence"/>
</dbReference>
<evidence type="ECO:0000256" key="1">
    <source>
        <dbReference type="ARBA" id="ARBA00004651"/>
    </source>
</evidence>
<gene>
    <name evidence="7" type="ORF">HJO_16230</name>
</gene>
<keyword evidence="3 6" id="KW-0812">Transmembrane</keyword>
<accession>A0A059FBN1</accession>
<keyword evidence="5 6" id="KW-0472">Membrane</keyword>
<keyword evidence="4 6" id="KW-1133">Transmembrane helix</keyword>
<evidence type="ECO:0000256" key="2">
    <source>
        <dbReference type="ARBA" id="ARBA00022475"/>
    </source>
</evidence>
<dbReference type="Pfam" id="PF01943">
    <property type="entry name" value="Polysacc_synt"/>
    <property type="match status" value="1"/>
</dbReference>
<evidence type="ECO:0000256" key="5">
    <source>
        <dbReference type="ARBA" id="ARBA00023136"/>
    </source>
</evidence>
<dbReference type="PATRIC" id="fig|1280950.3.peg.3256"/>
<keyword evidence="8" id="KW-1185">Reference proteome</keyword>
<feature type="transmembrane region" description="Helical" evidence="6">
    <location>
        <begin position="409"/>
        <end position="430"/>
    </location>
</feature>
<evidence type="ECO:0000256" key="3">
    <source>
        <dbReference type="ARBA" id="ARBA00022692"/>
    </source>
</evidence>
<dbReference type="RefSeq" id="WP_084142156.1">
    <property type="nucleotide sequence ID" value="NZ_ARYK01000011.1"/>
</dbReference>
<comment type="caution">
    <text evidence="7">The sequence shown here is derived from an EMBL/GenBank/DDBJ whole genome shotgun (WGS) entry which is preliminary data.</text>
</comment>
<comment type="subcellular location">
    <subcellularLocation>
        <location evidence="1">Cell membrane</location>
        <topology evidence="1">Multi-pass membrane protein</topology>
    </subcellularLocation>
</comment>
<feature type="transmembrane region" description="Helical" evidence="6">
    <location>
        <begin position="319"/>
        <end position="340"/>
    </location>
</feature>
<dbReference type="AlphaFoldDB" id="A0A059FBN1"/>
<evidence type="ECO:0000313" key="8">
    <source>
        <dbReference type="Proteomes" id="UP000025171"/>
    </source>
</evidence>
<sequence length="451" mass="47837">MTIKVRQDDGPIKRAIRNAGWLLAGKGVGGVFSLVYLGLAAQSLGAERFGVFALILSYGQAVSNLAQFQSWQTLIRYGAAHEAAGDYGKLRRVIWFTVLLDIGAALVGAALGIAGVYLVGGQLGWSGEEQTLALLFCTSLLFGLRGTPTGILRLFDRFDTAAYAETVLPAMRLAGALLAWLTGASILGYLVAWSLAELATTAAIWWASLREVKRRNAGHVHTKGPRLRGVVGENPDIWKFAWATNLTTSLRLVWKQFPVLAVGWALDSVAAGGLKIATQLAGAIHKPTLALARSVYPELAKLALGAYEDVRRVVVRSSVAAGMAGILAVAIMAIFGRFALDLVGGDAYSFVYSVLVVLTIAAAVELCGVVVEPALVALGRPWQVLLVRVIVAAVYVPLLVWMIQAFGLIGAAWATVCSSLMLVACLYAVFRRAVNATASSIVADDTRGGAR</sequence>
<dbReference type="OrthoDB" id="493991at2"/>
<feature type="transmembrane region" description="Helical" evidence="6">
    <location>
        <begin position="21"/>
        <end position="43"/>
    </location>
</feature>
<dbReference type="PANTHER" id="PTHR30250">
    <property type="entry name" value="PST FAMILY PREDICTED COLANIC ACID TRANSPORTER"/>
    <property type="match status" value="1"/>
</dbReference>
<dbReference type="GO" id="GO:0005886">
    <property type="term" value="C:plasma membrane"/>
    <property type="evidence" value="ECO:0007669"/>
    <property type="project" value="UniProtKB-SubCell"/>
</dbReference>
<feature type="transmembrane region" description="Helical" evidence="6">
    <location>
        <begin position="93"/>
        <end position="120"/>
    </location>
</feature>
<proteinExistence type="predicted"/>
<keyword evidence="2" id="KW-1003">Cell membrane</keyword>
<dbReference type="PANTHER" id="PTHR30250:SF31">
    <property type="entry name" value="INNER MEMBRANE PROTEIN YGHQ"/>
    <property type="match status" value="1"/>
</dbReference>
<feature type="transmembrane region" description="Helical" evidence="6">
    <location>
        <begin position="352"/>
        <end position="378"/>
    </location>
</feature>
<reference evidence="7 8" key="1">
    <citation type="journal article" date="2014" name="Antonie Van Leeuwenhoek">
        <title>Hyphomonas beringensis sp. nov. and Hyphomonas chukchiensis sp. nov., isolated from surface seawater of the Bering Sea and Chukchi Sea.</title>
        <authorList>
            <person name="Li C."/>
            <person name="Lai Q."/>
            <person name="Li G."/>
            <person name="Dong C."/>
            <person name="Wang J."/>
            <person name="Liao Y."/>
            <person name="Shao Z."/>
        </authorList>
    </citation>
    <scope>NUCLEOTIDE SEQUENCE [LARGE SCALE GENOMIC DNA]</scope>
    <source>
        <strain evidence="7 8">MHS-2</strain>
    </source>
</reference>
<dbReference type="InterPro" id="IPR050833">
    <property type="entry name" value="Poly_Biosynth_Transport"/>
</dbReference>
<organism evidence="7 8">
    <name type="scientific">Hyphomonas johnsonii MHS-2</name>
    <dbReference type="NCBI Taxonomy" id="1280950"/>
    <lineage>
        <taxon>Bacteria</taxon>
        <taxon>Pseudomonadati</taxon>
        <taxon>Pseudomonadota</taxon>
        <taxon>Alphaproteobacteria</taxon>
        <taxon>Hyphomonadales</taxon>
        <taxon>Hyphomonadaceae</taxon>
        <taxon>Hyphomonas</taxon>
    </lineage>
</organism>
<evidence type="ECO:0000313" key="7">
    <source>
        <dbReference type="EMBL" id="KCZ87948.1"/>
    </source>
</evidence>
<dbReference type="STRING" id="1280950.HJO_16230"/>
<protein>
    <submittedName>
        <fullName evidence="7">Polysaccharide biosynthesis family protein</fullName>
    </submittedName>
</protein>
<dbReference type="InterPro" id="IPR002797">
    <property type="entry name" value="Polysacc_synth"/>
</dbReference>